<evidence type="ECO:0000256" key="1">
    <source>
        <dbReference type="SAM" id="Phobius"/>
    </source>
</evidence>
<protein>
    <recommendedName>
        <fullName evidence="2">DUF5671 domain-containing protein</fullName>
    </recommendedName>
</protein>
<accession>A0A0G1YGI5</accession>
<keyword evidence="1" id="KW-0472">Membrane</keyword>
<name>A0A0G1YGI5_9BACT</name>
<feature type="transmembrane region" description="Helical" evidence="1">
    <location>
        <begin position="63"/>
        <end position="84"/>
    </location>
</feature>
<proteinExistence type="predicted"/>
<evidence type="ECO:0000313" key="4">
    <source>
        <dbReference type="Proteomes" id="UP000033870"/>
    </source>
</evidence>
<organism evidence="3 4">
    <name type="scientific">Candidatus Magasanikbacteria bacterium GW2011_GWA2_56_11</name>
    <dbReference type="NCBI Taxonomy" id="1619044"/>
    <lineage>
        <taxon>Bacteria</taxon>
        <taxon>Candidatus Magasanikiibacteriota</taxon>
    </lineage>
</organism>
<feature type="transmembrane region" description="Helical" evidence="1">
    <location>
        <begin position="20"/>
        <end position="41"/>
    </location>
</feature>
<sequence length="164" mass="18854">MTEQKPVAVKASPRDFFLHLLAMVLLYASAASFTAVIYQLINLSIPDPLEQNGYFSETGARSILRHALSMLIVMFPVYIGITLYLQKVYTRNEAKRGLKIRRWLIYLTLFAAALIILFSLVSLLNRFMNGELTLRFALKLLTLLFVTGSIFGYYLWDVRKHQIE</sequence>
<reference evidence="3 4" key="1">
    <citation type="journal article" date="2015" name="Nature">
        <title>rRNA introns, odd ribosomes, and small enigmatic genomes across a large radiation of phyla.</title>
        <authorList>
            <person name="Brown C.T."/>
            <person name="Hug L.A."/>
            <person name="Thomas B.C."/>
            <person name="Sharon I."/>
            <person name="Castelle C.J."/>
            <person name="Singh A."/>
            <person name="Wilkins M.J."/>
            <person name="Williams K.H."/>
            <person name="Banfield J.F."/>
        </authorList>
    </citation>
    <scope>NUCLEOTIDE SEQUENCE [LARGE SCALE GENOMIC DNA]</scope>
</reference>
<dbReference type="Pfam" id="PF18920">
    <property type="entry name" value="DUF5671"/>
    <property type="match status" value="1"/>
</dbReference>
<evidence type="ECO:0000259" key="2">
    <source>
        <dbReference type="Pfam" id="PF18920"/>
    </source>
</evidence>
<keyword evidence="1" id="KW-0812">Transmembrane</keyword>
<comment type="caution">
    <text evidence="3">The sequence shown here is derived from an EMBL/GenBank/DDBJ whole genome shotgun (WGS) entry which is preliminary data.</text>
</comment>
<feature type="transmembrane region" description="Helical" evidence="1">
    <location>
        <begin position="136"/>
        <end position="156"/>
    </location>
</feature>
<dbReference type="Proteomes" id="UP000033870">
    <property type="component" value="Unassembled WGS sequence"/>
</dbReference>
<gene>
    <name evidence="3" type="ORF">UY92_C0006G0114</name>
</gene>
<feature type="domain" description="DUF5671" evidence="2">
    <location>
        <begin position="15"/>
        <end position="152"/>
    </location>
</feature>
<feature type="transmembrane region" description="Helical" evidence="1">
    <location>
        <begin position="104"/>
        <end position="124"/>
    </location>
</feature>
<dbReference type="STRING" id="1619044.UY92_C0006G0114"/>
<dbReference type="EMBL" id="LCRX01000006">
    <property type="protein sequence ID" value="KKW42553.1"/>
    <property type="molecule type" value="Genomic_DNA"/>
</dbReference>
<dbReference type="InterPro" id="IPR043728">
    <property type="entry name" value="DUF5671"/>
</dbReference>
<dbReference type="AlphaFoldDB" id="A0A0G1YGI5"/>
<keyword evidence="1" id="KW-1133">Transmembrane helix</keyword>
<evidence type="ECO:0000313" key="3">
    <source>
        <dbReference type="EMBL" id="KKW42553.1"/>
    </source>
</evidence>